<dbReference type="Gene3D" id="3.40.190.80">
    <property type="match status" value="1"/>
</dbReference>
<dbReference type="EC" id="3.1.3.15" evidence="4 11"/>
<dbReference type="STRING" id="631454.N177_2706"/>
<evidence type="ECO:0000256" key="9">
    <source>
        <dbReference type="ARBA" id="ARBA00023102"/>
    </source>
</evidence>
<dbReference type="Gene3D" id="3.30.540.10">
    <property type="entry name" value="Fructose-1,6-Bisphosphatase, subunit A, domain 1"/>
    <property type="match status" value="1"/>
</dbReference>
<dbReference type="GO" id="GO:0004401">
    <property type="term" value="F:histidinol-phosphatase activity"/>
    <property type="evidence" value="ECO:0007669"/>
    <property type="project" value="UniProtKB-UniRule"/>
</dbReference>
<dbReference type="GO" id="GO:0046872">
    <property type="term" value="F:metal ion binding"/>
    <property type="evidence" value="ECO:0007669"/>
    <property type="project" value="UniProtKB-KW"/>
</dbReference>
<evidence type="ECO:0000256" key="2">
    <source>
        <dbReference type="ARBA" id="ARBA00004970"/>
    </source>
</evidence>
<comment type="similarity">
    <text evidence="3">Belongs to the inositol monophosphatase superfamily.</text>
</comment>
<dbReference type="SUPFAM" id="SSF56655">
    <property type="entry name" value="Carbohydrate phosphatase"/>
    <property type="match status" value="1"/>
</dbReference>
<keyword evidence="7 13" id="KW-0378">Hydrolase</keyword>
<feature type="binding site" evidence="12">
    <location>
        <position position="88"/>
    </location>
    <ligand>
        <name>Mg(2+)</name>
        <dbReference type="ChEBI" id="CHEBI:18420"/>
        <label>1</label>
        <note>catalytic</note>
    </ligand>
</feature>
<evidence type="ECO:0000256" key="4">
    <source>
        <dbReference type="ARBA" id="ARBA00013085"/>
    </source>
</evidence>
<dbReference type="InterPro" id="IPR011809">
    <property type="entry name" value="His_9_proposed"/>
</dbReference>
<dbReference type="AlphaFoldDB" id="V4QWV8"/>
<dbReference type="PROSITE" id="PS00629">
    <property type="entry name" value="IMP_1"/>
    <property type="match status" value="1"/>
</dbReference>
<feature type="binding site" evidence="12">
    <location>
        <position position="69"/>
    </location>
    <ligand>
        <name>Mg(2+)</name>
        <dbReference type="ChEBI" id="CHEBI:18420"/>
        <label>1</label>
        <note>catalytic</note>
    </ligand>
</feature>
<evidence type="ECO:0000256" key="7">
    <source>
        <dbReference type="ARBA" id="ARBA00022801"/>
    </source>
</evidence>
<dbReference type="Proteomes" id="UP000017819">
    <property type="component" value="Unassembled WGS sequence"/>
</dbReference>
<comment type="caution">
    <text evidence="13">The sequence shown here is derived from an EMBL/GenBank/DDBJ whole genome shotgun (WGS) entry which is preliminary data.</text>
</comment>
<dbReference type="Pfam" id="PF00459">
    <property type="entry name" value="Inositol_P"/>
    <property type="match status" value="1"/>
</dbReference>
<evidence type="ECO:0000256" key="5">
    <source>
        <dbReference type="ARBA" id="ARBA00022605"/>
    </source>
</evidence>
<evidence type="ECO:0000256" key="12">
    <source>
        <dbReference type="PIRSR" id="PIRSR600760-2"/>
    </source>
</evidence>
<dbReference type="PANTHER" id="PTHR43200">
    <property type="entry name" value="PHOSPHATASE"/>
    <property type="match status" value="1"/>
</dbReference>
<keyword evidence="8 12" id="KW-0460">Magnesium</keyword>
<keyword evidence="6 12" id="KW-0479">Metal-binding</keyword>
<keyword evidence="5" id="KW-0028">Amino-acid biosynthesis</keyword>
<protein>
    <recommendedName>
        <fullName evidence="4 11">Histidinol-phosphatase</fullName>
        <ecNumber evidence="4 11">3.1.3.15</ecNumber>
    </recommendedName>
</protein>
<keyword evidence="9" id="KW-0368">Histidine biosynthesis</keyword>
<evidence type="ECO:0000313" key="13">
    <source>
        <dbReference type="EMBL" id="ESR24257.1"/>
    </source>
</evidence>
<sequence>MDFREFEDFAHRLADAAAAVTLRLFRGSLAVDDKGATGFDPVTEADRGAEAAMRDLIAAEYPDHGVLGEEFEETRSGSGWRWVLDPLDGTRSFISGIPLWTTIIGLEKDGEPVFGLVDQPYVGDRFWGDGSVAYRRDRFGGGGALKTRPCAALAEATLMTTTPEMMPDAASLARYESVEAEARLVRYSADAYAYMMVAAGRVDLVVEAGLKPYDIVGIIPILRGAGGFVTAWDGGPASAGGHVVAAGDRALHGEAMRRLSA</sequence>
<evidence type="ECO:0000256" key="1">
    <source>
        <dbReference type="ARBA" id="ARBA00001946"/>
    </source>
</evidence>
<dbReference type="PANTHER" id="PTHR43200:SF6">
    <property type="entry name" value="3'(2'),5'-BISPHOSPHATE NUCLEOTIDASE"/>
    <property type="match status" value="1"/>
</dbReference>
<dbReference type="eggNOG" id="COG0483">
    <property type="taxonomic scope" value="Bacteria"/>
</dbReference>
<evidence type="ECO:0000256" key="11">
    <source>
        <dbReference type="NCBIfam" id="TIGR02067"/>
    </source>
</evidence>
<comment type="cofactor">
    <cofactor evidence="1 12">
        <name>Mg(2+)</name>
        <dbReference type="ChEBI" id="CHEBI:18420"/>
    </cofactor>
</comment>
<dbReference type="NCBIfam" id="TIGR02067">
    <property type="entry name" value="his_9_HisN"/>
    <property type="match status" value="1"/>
</dbReference>
<dbReference type="CDD" id="cd01641">
    <property type="entry name" value="Bacterial_IMPase_like_1"/>
    <property type="match status" value="1"/>
</dbReference>
<dbReference type="InterPro" id="IPR020583">
    <property type="entry name" value="Inositol_monoP_metal-BS"/>
</dbReference>
<dbReference type="GO" id="GO:0000105">
    <property type="term" value="P:L-histidine biosynthetic process"/>
    <property type="evidence" value="ECO:0007669"/>
    <property type="project" value="UniProtKB-UniRule"/>
</dbReference>
<accession>V4QWV8</accession>
<dbReference type="OrthoDB" id="9785695at2"/>
<dbReference type="EMBL" id="AWXZ01000035">
    <property type="protein sequence ID" value="ESR24257.1"/>
    <property type="molecule type" value="Genomic_DNA"/>
</dbReference>
<dbReference type="InterPro" id="IPR051090">
    <property type="entry name" value="Inositol_monoP_superfamily"/>
</dbReference>
<name>V4QWV8_9HYPH</name>
<gene>
    <name evidence="13" type="ORF">N177_2706</name>
</gene>
<dbReference type="UniPathway" id="UPA00031">
    <property type="reaction ID" value="UER00013"/>
</dbReference>
<reference evidence="13 14" key="1">
    <citation type="journal article" date="2014" name="Genome Announc.">
        <title>Draft Genome Sequence of Lutibaculum baratangense Strain AMV1T, Isolated from a Mud Volcano in Andamans, India.</title>
        <authorList>
            <person name="Singh A."/>
            <person name="Sreenivas A."/>
            <person name="Sathyanarayana Reddy G."/>
            <person name="Pinnaka A.K."/>
            <person name="Shivaji S."/>
        </authorList>
    </citation>
    <scope>NUCLEOTIDE SEQUENCE [LARGE SCALE GENOMIC DNA]</scope>
    <source>
        <strain evidence="13 14">AMV1</strain>
    </source>
</reference>
<proteinExistence type="inferred from homology"/>
<comment type="catalytic activity">
    <reaction evidence="10">
        <text>L-histidinol phosphate + H2O = L-histidinol + phosphate</text>
        <dbReference type="Rhea" id="RHEA:14465"/>
        <dbReference type="ChEBI" id="CHEBI:15377"/>
        <dbReference type="ChEBI" id="CHEBI:43474"/>
        <dbReference type="ChEBI" id="CHEBI:57699"/>
        <dbReference type="ChEBI" id="CHEBI:57980"/>
        <dbReference type="EC" id="3.1.3.15"/>
    </reaction>
</comment>
<evidence type="ECO:0000256" key="6">
    <source>
        <dbReference type="ARBA" id="ARBA00022723"/>
    </source>
</evidence>
<dbReference type="FunFam" id="3.30.540.10:FF:000030">
    <property type="entry name" value="Inositol monophosphatase"/>
    <property type="match status" value="1"/>
</dbReference>
<dbReference type="PRINTS" id="PR00377">
    <property type="entry name" value="IMPHPHTASES"/>
</dbReference>
<dbReference type="PATRIC" id="fig|631454.5.peg.2675"/>
<evidence type="ECO:0000256" key="10">
    <source>
        <dbReference type="ARBA" id="ARBA00049158"/>
    </source>
</evidence>
<feature type="binding site" evidence="12">
    <location>
        <position position="85"/>
    </location>
    <ligand>
        <name>Mg(2+)</name>
        <dbReference type="ChEBI" id="CHEBI:18420"/>
        <label>1</label>
        <note>catalytic</note>
    </ligand>
</feature>
<dbReference type="InterPro" id="IPR000760">
    <property type="entry name" value="Inositol_monophosphatase-like"/>
</dbReference>
<feature type="binding site" evidence="12">
    <location>
        <position position="214"/>
    </location>
    <ligand>
        <name>Mg(2+)</name>
        <dbReference type="ChEBI" id="CHEBI:18420"/>
        <label>1</label>
        <note>catalytic</note>
    </ligand>
</feature>
<keyword evidence="14" id="KW-1185">Reference proteome</keyword>
<evidence type="ECO:0000313" key="14">
    <source>
        <dbReference type="Proteomes" id="UP000017819"/>
    </source>
</evidence>
<organism evidence="13 14">
    <name type="scientific">Lutibaculum baratangense AMV1</name>
    <dbReference type="NCBI Taxonomy" id="631454"/>
    <lineage>
        <taxon>Bacteria</taxon>
        <taxon>Pseudomonadati</taxon>
        <taxon>Pseudomonadota</taxon>
        <taxon>Alphaproteobacteria</taxon>
        <taxon>Hyphomicrobiales</taxon>
        <taxon>Tepidamorphaceae</taxon>
        <taxon>Lutibaculum</taxon>
    </lineage>
</organism>
<evidence type="ECO:0000256" key="8">
    <source>
        <dbReference type="ARBA" id="ARBA00022842"/>
    </source>
</evidence>
<feature type="binding site" evidence="12">
    <location>
        <position position="87"/>
    </location>
    <ligand>
        <name>Mg(2+)</name>
        <dbReference type="ChEBI" id="CHEBI:18420"/>
        <label>1</label>
        <note>catalytic</note>
    </ligand>
</feature>
<dbReference type="RefSeq" id="WP_023432835.1">
    <property type="nucleotide sequence ID" value="NZ_AWXZ01000035.1"/>
</dbReference>
<evidence type="ECO:0000256" key="3">
    <source>
        <dbReference type="ARBA" id="ARBA00009759"/>
    </source>
</evidence>
<comment type="pathway">
    <text evidence="2">Amino-acid biosynthesis; L-histidine biosynthesis; L-histidine from 5-phospho-alpha-D-ribose 1-diphosphate: step 8/9.</text>
</comment>